<proteinExistence type="predicted"/>
<protein>
    <submittedName>
        <fullName evidence="4">YrhK family protein</fullName>
    </submittedName>
</protein>
<dbReference type="Pfam" id="PF14145">
    <property type="entry name" value="YrhK"/>
    <property type="match status" value="1"/>
</dbReference>
<evidence type="ECO:0000256" key="2">
    <source>
        <dbReference type="SAM" id="Phobius"/>
    </source>
</evidence>
<name>A0ABV8KG21_9ACTN</name>
<feature type="region of interest" description="Disordered" evidence="1">
    <location>
        <begin position="79"/>
        <end position="141"/>
    </location>
</feature>
<organism evidence="4 5">
    <name type="scientific">Micromonospora zhanjiangensis</name>
    <dbReference type="NCBI Taxonomy" id="1522057"/>
    <lineage>
        <taxon>Bacteria</taxon>
        <taxon>Bacillati</taxon>
        <taxon>Actinomycetota</taxon>
        <taxon>Actinomycetes</taxon>
        <taxon>Micromonosporales</taxon>
        <taxon>Micromonosporaceae</taxon>
        <taxon>Micromonospora</taxon>
    </lineage>
</organism>
<dbReference type="RefSeq" id="WP_377541989.1">
    <property type="nucleotide sequence ID" value="NZ_JBHSBN010000002.1"/>
</dbReference>
<keyword evidence="5" id="KW-1185">Reference proteome</keyword>
<evidence type="ECO:0000259" key="3">
    <source>
        <dbReference type="Pfam" id="PF14145"/>
    </source>
</evidence>
<dbReference type="InterPro" id="IPR025424">
    <property type="entry name" value="YrhK_domain"/>
</dbReference>
<evidence type="ECO:0000313" key="5">
    <source>
        <dbReference type="Proteomes" id="UP001595868"/>
    </source>
</evidence>
<feature type="transmembrane region" description="Helical" evidence="2">
    <location>
        <begin position="21"/>
        <end position="44"/>
    </location>
</feature>
<keyword evidence="2" id="KW-0472">Membrane</keyword>
<gene>
    <name evidence="4" type="ORF">ACFOX0_03440</name>
</gene>
<comment type="caution">
    <text evidence="4">The sequence shown here is derived from an EMBL/GenBank/DDBJ whole genome shotgun (WGS) entry which is preliminary data.</text>
</comment>
<evidence type="ECO:0000313" key="4">
    <source>
        <dbReference type="EMBL" id="MFC4104995.1"/>
    </source>
</evidence>
<sequence>MPQQNLTTGRRRKLLAFVRRYPTVHLVIGLAGNVLFILGSLLYVLDATPVARYLFLVGSSAMFLGALGDMARAVGRRTLQRHDIDPATGGANREPLPGPPGRTGHTVRAVPRRPVGRPADRAPRGGSAGHGPSGRTVRPSR</sequence>
<reference evidence="5" key="1">
    <citation type="journal article" date="2019" name="Int. J. Syst. Evol. Microbiol.">
        <title>The Global Catalogue of Microorganisms (GCM) 10K type strain sequencing project: providing services to taxonomists for standard genome sequencing and annotation.</title>
        <authorList>
            <consortium name="The Broad Institute Genomics Platform"/>
            <consortium name="The Broad Institute Genome Sequencing Center for Infectious Disease"/>
            <person name="Wu L."/>
            <person name="Ma J."/>
        </authorList>
    </citation>
    <scope>NUCLEOTIDE SEQUENCE [LARGE SCALE GENOMIC DNA]</scope>
    <source>
        <strain evidence="5">2902at01</strain>
    </source>
</reference>
<evidence type="ECO:0000256" key="1">
    <source>
        <dbReference type="SAM" id="MobiDB-lite"/>
    </source>
</evidence>
<dbReference type="Proteomes" id="UP001595868">
    <property type="component" value="Unassembled WGS sequence"/>
</dbReference>
<keyword evidence="2" id="KW-1133">Transmembrane helix</keyword>
<dbReference type="EMBL" id="JBHSBN010000002">
    <property type="protein sequence ID" value="MFC4104995.1"/>
    <property type="molecule type" value="Genomic_DNA"/>
</dbReference>
<keyword evidence="2" id="KW-0812">Transmembrane</keyword>
<accession>A0ABV8KG21</accession>
<feature type="transmembrane region" description="Helical" evidence="2">
    <location>
        <begin position="50"/>
        <end position="71"/>
    </location>
</feature>
<feature type="domain" description="YrhK" evidence="3">
    <location>
        <begin position="19"/>
        <end position="72"/>
    </location>
</feature>